<protein>
    <submittedName>
        <fullName evidence="2">Uncharacterized protein</fullName>
    </submittedName>
</protein>
<evidence type="ECO:0000256" key="1">
    <source>
        <dbReference type="SAM" id="SignalP"/>
    </source>
</evidence>
<dbReference type="AlphaFoldDB" id="A0A1Y2A1Z1"/>
<evidence type="ECO:0000313" key="2">
    <source>
        <dbReference type="EMBL" id="ORY16025.1"/>
    </source>
</evidence>
<keyword evidence="1" id="KW-0732">Signal</keyword>
<evidence type="ECO:0000313" key="3">
    <source>
        <dbReference type="Proteomes" id="UP000193144"/>
    </source>
</evidence>
<name>A0A1Y2A1Z1_9PLEO</name>
<organism evidence="2 3">
    <name type="scientific">Clohesyomyces aquaticus</name>
    <dbReference type="NCBI Taxonomy" id="1231657"/>
    <lineage>
        <taxon>Eukaryota</taxon>
        <taxon>Fungi</taxon>
        <taxon>Dikarya</taxon>
        <taxon>Ascomycota</taxon>
        <taxon>Pezizomycotina</taxon>
        <taxon>Dothideomycetes</taxon>
        <taxon>Pleosporomycetidae</taxon>
        <taxon>Pleosporales</taxon>
        <taxon>Lindgomycetaceae</taxon>
        <taxon>Clohesyomyces</taxon>
    </lineage>
</organism>
<accession>A0A1Y2A1Z1</accession>
<sequence length="83" mass="8986">MKSVILITSLIALVAASPTKPTHGPHTPSLSVKPTATATLEPKVCDKRCALEKPKCEKPWYPYKFGESLCWACCVDEAVGVIE</sequence>
<proteinExistence type="predicted"/>
<dbReference type="Proteomes" id="UP000193144">
    <property type="component" value="Unassembled WGS sequence"/>
</dbReference>
<comment type="caution">
    <text evidence="2">The sequence shown here is derived from an EMBL/GenBank/DDBJ whole genome shotgun (WGS) entry which is preliminary data.</text>
</comment>
<reference evidence="2 3" key="1">
    <citation type="submission" date="2016-07" db="EMBL/GenBank/DDBJ databases">
        <title>Pervasive Adenine N6-methylation of Active Genes in Fungi.</title>
        <authorList>
            <consortium name="DOE Joint Genome Institute"/>
            <person name="Mondo S.J."/>
            <person name="Dannebaum R.O."/>
            <person name="Kuo R.C."/>
            <person name="Labutti K."/>
            <person name="Haridas S."/>
            <person name="Kuo A."/>
            <person name="Salamov A."/>
            <person name="Ahrendt S.R."/>
            <person name="Lipzen A."/>
            <person name="Sullivan W."/>
            <person name="Andreopoulos W.B."/>
            <person name="Clum A."/>
            <person name="Lindquist E."/>
            <person name="Daum C."/>
            <person name="Ramamoorthy G.K."/>
            <person name="Gryganskyi A."/>
            <person name="Culley D."/>
            <person name="Magnuson J.K."/>
            <person name="James T.Y."/>
            <person name="O'Malley M.A."/>
            <person name="Stajich J.E."/>
            <person name="Spatafora J.W."/>
            <person name="Visel A."/>
            <person name="Grigoriev I.V."/>
        </authorList>
    </citation>
    <scope>NUCLEOTIDE SEQUENCE [LARGE SCALE GENOMIC DNA]</scope>
    <source>
        <strain evidence="2 3">CBS 115471</strain>
    </source>
</reference>
<keyword evidence="3" id="KW-1185">Reference proteome</keyword>
<feature type="chain" id="PRO_5012756485" evidence="1">
    <location>
        <begin position="17"/>
        <end position="83"/>
    </location>
</feature>
<dbReference type="EMBL" id="MCFA01000021">
    <property type="protein sequence ID" value="ORY16025.1"/>
    <property type="molecule type" value="Genomic_DNA"/>
</dbReference>
<gene>
    <name evidence="2" type="ORF">BCR34DRAFT_598057</name>
</gene>
<feature type="signal peptide" evidence="1">
    <location>
        <begin position="1"/>
        <end position="16"/>
    </location>
</feature>